<comment type="caution">
    <text evidence="1">The sequence shown here is derived from an EMBL/GenBank/DDBJ whole genome shotgun (WGS) entry which is preliminary data.</text>
</comment>
<sequence>MDRLRFFTAFSHGGVVVHRLPNTPRQPLNIPECDVTAGWRLRIPNMYKPLFHFEANDGR</sequence>
<proteinExistence type="predicted"/>
<accession>A0A7C5LGH7</accession>
<name>A0A7C5LGH7_CALS0</name>
<gene>
    <name evidence="1" type="ORF">ENM11_07215</name>
</gene>
<dbReference type="AlphaFoldDB" id="A0A7C5LGH7"/>
<protein>
    <submittedName>
        <fullName evidence="1">Uncharacterized protein</fullName>
    </submittedName>
</protein>
<organism evidence="1">
    <name type="scientific">Caldiarchaeum subterraneum</name>
    <dbReference type="NCBI Taxonomy" id="311458"/>
    <lineage>
        <taxon>Archaea</taxon>
        <taxon>Nitrososphaerota</taxon>
        <taxon>Candidatus Caldarchaeales</taxon>
        <taxon>Candidatus Caldarchaeaceae</taxon>
        <taxon>Candidatus Caldarchaeum</taxon>
    </lineage>
</organism>
<reference evidence="1" key="1">
    <citation type="journal article" date="2020" name="mSystems">
        <title>Genome- and Community-Level Interaction Insights into Carbon Utilization and Element Cycling Functions of Hydrothermarchaeota in Hydrothermal Sediment.</title>
        <authorList>
            <person name="Zhou Z."/>
            <person name="Liu Y."/>
            <person name="Xu W."/>
            <person name="Pan J."/>
            <person name="Luo Z.H."/>
            <person name="Li M."/>
        </authorList>
    </citation>
    <scope>NUCLEOTIDE SEQUENCE [LARGE SCALE GENOMIC DNA]</scope>
    <source>
        <strain evidence="1">SpSt-1056</strain>
    </source>
</reference>
<evidence type="ECO:0000313" key="1">
    <source>
        <dbReference type="EMBL" id="HHK68923.1"/>
    </source>
</evidence>
<dbReference type="EMBL" id="DRWN01000060">
    <property type="protein sequence ID" value="HHK68923.1"/>
    <property type="molecule type" value="Genomic_DNA"/>
</dbReference>